<proteinExistence type="predicted"/>
<protein>
    <submittedName>
        <fullName evidence="1 2">Uncharacterized protein</fullName>
    </submittedName>
</protein>
<reference evidence="1 3" key="1">
    <citation type="journal article" date="2011" name="Nature">
        <title>The Medicago genome provides insight into the evolution of rhizobial symbioses.</title>
        <authorList>
            <person name="Young N.D."/>
            <person name="Debelle F."/>
            <person name="Oldroyd G.E."/>
            <person name="Geurts R."/>
            <person name="Cannon S.B."/>
            <person name="Udvardi M.K."/>
            <person name="Benedito V.A."/>
            <person name="Mayer K.F."/>
            <person name="Gouzy J."/>
            <person name="Schoof H."/>
            <person name="Van de Peer Y."/>
            <person name="Proost S."/>
            <person name="Cook D.R."/>
            <person name="Meyers B.C."/>
            <person name="Spannagl M."/>
            <person name="Cheung F."/>
            <person name="De Mita S."/>
            <person name="Krishnakumar V."/>
            <person name="Gundlach H."/>
            <person name="Zhou S."/>
            <person name="Mudge J."/>
            <person name="Bharti A.K."/>
            <person name="Murray J.D."/>
            <person name="Naoumkina M.A."/>
            <person name="Rosen B."/>
            <person name="Silverstein K.A."/>
            <person name="Tang H."/>
            <person name="Rombauts S."/>
            <person name="Zhao P.X."/>
            <person name="Zhou P."/>
            <person name="Barbe V."/>
            <person name="Bardou P."/>
            <person name="Bechner M."/>
            <person name="Bellec A."/>
            <person name="Berger A."/>
            <person name="Berges H."/>
            <person name="Bidwell S."/>
            <person name="Bisseling T."/>
            <person name="Choisne N."/>
            <person name="Couloux A."/>
            <person name="Denny R."/>
            <person name="Deshpande S."/>
            <person name="Dai X."/>
            <person name="Doyle J.J."/>
            <person name="Dudez A.M."/>
            <person name="Farmer A.D."/>
            <person name="Fouteau S."/>
            <person name="Franken C."/>
            <person name="Gibelin C."/>
            <person name="Gish J."/>
            <person name="Goldstein S."/>
            <person name="Gonzalez A.J."/>
            <person name="Green P.J."/>
            <person name="Hallab A."/>
            <person name="Hartog M."/>
            <person name="Hua A."/>
            <person name="Humphray S.J."/>
            <person name="Jeong D.H."/>
            <person name="Jing Y."/>
            <person name="Jocker A."/>
            <person name="Kenton S.M."/>
            <person name="Kim D.J."/>
            <person name="Klee K."/>
            <person name="Lai H."/>
            <person name="Lang C."/>
            <person name="Lin S."/>
            <person name="Macmil S.L."/>
            <person name="Magdelenat G."/>
            <person name="Matthews L."/>
            <person name="McCorrison J."/>
            <person name="Monaghan E.L."/>
            <person name="Mun J.H."/>
            <person name="Najar F.Z."/>
            <person name="Nicholson C."/>
            <person name="Noirot C."/>
            <person name="O'Bleness M."/>
            <person name="Paule C.R."/>
            <person name="Poulain J."/>
            <person name="Prion F."/>
            <person name="Qin B."/>
            <person name="Qu C."/>
            <person name="Retzel E.F."/>
            <person name="Riddle C."/>
            <person name="Sallet E."/>
            <person name="Samain S."/>
            <person name="Samson N."/>
            <person name="Sanders I."/>
            <person name="Saurat O."/>
            <person name="Scarpelli C."/>
            <person name="Schiex T."/>
            <person name="Segurens B."/>
            <person name="Severin A.J."/>
            <person name="Sherrier D.J."/>
            <person name="Shi R."/>
            <person name="Sims S."/>
            <person name="Singer S.R."/>
            <person name="Sinharoy S."/>
            <person name="Sterck L."/>
            <person name="Viollet A."/>
            <person name="Wang B.B."/>
            <person name="Wang K."/>
            <person name="Wang M."/>
            <person name="Wang X."/>
            <person name="Warfsmann J."/>
            <person name="Weissenbach J."/>
            <person name="White D.D."/>
            <person name="White J.D."/>
            <person name="Wiley G.B."/>
            <person name="Wincker P."/>
            <person name="Xing Y."/>
            <person name="Yang L."/>
            <person name="Yao Z."/>
            <person name="Ying F."/>
            <person name="Zhai J."/>
            <person name="Zhou L."/>
            <person name="Zuber A."/>
            <person name="Denarie J."/>
            <person name="Dixon R.A."/>
            <person name="May G.D."/>
            <person name="Schwartz D.C."/>
            <person name="Rogers J."/>
            <person name="Quetier F."/>
            <person name="Town C.D."/>
            <person name="Roe B.A."/>
        </authorList>
    </citation>
    <scope>NUCLEOTIDE SEQUENCE [LARGE SCALE GENOMIC DNA]</scope>
    <source>
        <strain evidence="1">A17</strain>
        <strain evidence="2 3">cv. Jemalong A17</strain>
    </source>
</reference>
<reference evidence="2" key="3">
    <citation type="submission" date="2015-04" db="UniProtKB">
        <authorList>
            <consortium name="EnsemblPlants"/>
        </authorList>
    </citation>
    <scope>IDENTIFICATION</scope>
    <source>
        <strain evidence="2">cv. Jemalong A17</strain>
    </source>
</reference>
<gene>
    <name evidence="1" type="ordered locus">MTR_2g097615</name>
</gene>
<name>A0A072VBR7_MEDTR</name>
<dbReference type="EMBL" id="CM001218">
    <property type="protein sequence ID" value="KEH39454.1"/>
    <property type="molecule type" value="Genomic_DNA"/>
</dbReference>
<evidence type="ECO:0000313" key="1">
    <source>
        <dbReference type="EMBL" id="KEH39454.1"/>
    </source>
</evidence>
<dbReference type="EnsemblPlants" id="KEH39454">
    <property type="protein sequence ID" value="KEH39454"/>
    <property type="gene ID" value="MTR_2g097615"/>
</dbReference>
<accession>A0A072VBR7</accession>
<dbReference type="Proteomes" id="UP000002051">
    <property type="component" value="Chromosome 2"/>
</dbReference>
<dbReference type="HOGENOM" id="CLU_2853042_0_0_1"/>
<keyword evidence="3" id="KW-1185">Reference proteome</keyword>
<dbReference type="AlphaFoldDB" id="A0A072VBR7"/>
<evidence type="ECO:0000313" key="2">
    <source>
        <dbReference type="EnsemblPlants" id="KEH39454"/>
    </source>
</evidence>
<organism evidence="1 3">
    <name type="scientific">Medicago truncatula</name>
    <name type="common">Barrel medic</name>
    <name type="synonym">Medicago tribuloides</name>
    <dbReference type="NCBI Taxonomy" id="3880"/>
    <lineage>
        <taxon>Eukaryota</taxon>
        <taxon>Viridiplantae</taxon>
        <taxon>Streptophyta</taxon>
        <taxon>Embryophyta</taxon>
        <taxon>Tracheophyta</taxon>
        <taxon>Spermatophyta</taxon>
        <taxon>Magnoliopsida</taxon>
        <taxon>eudicotyledons</taxon>
        <taxon>Gunneridae</taxon>
        <taxon>Pentapetalae</taxon>
        <taxon>rosids</taxon>
        <taxon>fabids</taxon>
        <taxon>Fabales</taxon>
        <taxon>Fabaceae</taxon>
        <taxon>Papilionoideae</taxon>
        <taxon>50 kb inversion clade</taxon>
        <taxon>NPAAA clade</taxon>
        <taxon>Hologalegina</taxon>
        <taxon>IRL clade</taxon>
        <taxon>Trifolieae</taxon>
        <taxon>Medicago</taxon>
    </lineage>
</organism>
<sequence>MSTTVYAVTTTDEKSERPPFVERLMPTSQVVKERMDKIMKRMVYGVSMCHHALATNPTTFPTSTI</sequence>
<evidence type="ECO:0000313" key="3">
    <source>
        <dbReference type="Proteomes" id="UP000002051"/>
    </source>
</evidence>
<reference evidence="1 3" key="2">
    <citation type="journal article" date="2014" name="BMC Genomics">
        <title>An improved genome release (version Mt4.0) for the model legume Medicago truncatula.</title>
        <authorList>
            <person name="Tang H."/>
            <person name="Krishnakumar V."/>
            <person name="Bidwell S."/>
            <person name="Rosen B."/>
            <person name="Chan A."/>
            <person name="Zhou S."/>
            <person name="Gentzbittel L."/>
            <person name="Childs K.L."/>
            <person name="Yandell M."/>
            <person name="Gundlach H."/>
            <person name="Mayer K.F."/>
            <person name="Schwartz D.C."/>
            <person name="Town C.D."/>
        </authorList>
    </citation>
    <scope>GENOME REANNOTATION</scope>
    <source>
        <strain evidence="1">A17</strain>
        <strain evidence="2 3">cv. Jemalong A17</strain>
    </source>
</reference>